<dbReference type="InterPro" id="IPR033932">
    <property type="entry name" value="YtcJ-like"/>
</dbReference>
<dbReference type="Gene3D" id="3.20.20.140">
    <property type="entry name" value="Metal-dependent hydrolases"/>
    <property type="match status" value="1"/>
</dbReference>
<dbReference type="Gene3D" id="3.10.310.70">
    <property type="match status" value="1"/>
</dbReference>
<dbReference type="InterPro" id="IPR011059">
    <property type="entry name" value="Metal-dep_hydrolase_composite"/>
</dbReference>
<name>A0A101I116_UNCT6</name>
<dbReference type="SUPFAM" id="SSF51338">
    <property type="entry name" value="Composite domain of metallo-dependent hydrolases"/>
    <property type="match status" value="1"/>
</dbReference>
<protein>
    <submittedName>
        <fullName evidence="2">Amidohydrolase family</fullName>
    </submittedName>
</protein>
<keyword evidence="2" id="KW-0378">Hydrolase</keyword>
<dbReference type="Gene3D" id="2.30.40.10">
    <property type="entry name" value="Urease, subunit C, domain 1"/>
    <property type="match status" value="1"/>
</dbReference>
<evidence type="ECO:0000313" key="3">
    <source>
        <dbReference type="Proteomes" id="UP000053467"/>
    </source>
</evidence>
<evidence type="ECO:0000313" key="2">
    <source>
        <dbReference type="EMBL" id="KUK86248.1"/>
    </source>
</evidence>
<dbReference type="EMBL" id="LGGX01000024">
    <property type="protein sequence ID" value="KUK86248.1"/>
    <property type="molecule type" value="Genomic_DNA"/>
</dbReference>
<dbReference type="InterPro" id="IPR013108">
    <property type="entry name" value="Amidohydro_3"/>
</dbReference>
<dbReference type="PANTHER" id="PTHR22642:SF2">
    <property type="entry name" value="PROTEIN LONG AFTER FAR-RED 3"/>
    <property type="match status" value="1"/>
</dbReference>
<dbReference type="PANTHER" id="PTHR22642">
    <property type="entry name" value="IMIDAZOLONEPROPIONASE"/>
    <property type="match status" value="1"/>
</dbReference>
<reference evidence="3" key="1">
    <citation type="journal article" date="2015" name="MBio">
        <title>Genome-Resolved Metagenomic Analysis Reveals Roles for Candidate Phyla and Other Microbial Community Members in Biogeochemical Transformations in Oil Reservoirs.</title>
        <authorList>
            <person name="Hu P."/>
            <person name="Tom L."/>
            <person name="Singh A."/>
            <person name="Thomas B.C."/>
            <person name="Baker B.J."/>
            <person name="Piceno Y.M."/>
            <person name="Andersen G.L."/>
            <person name="Banfield J.F."/>
        </authorList>
    </citation>
    <scope>NUCLEOTIDE SEQUENCE [LARGE SCALE GENOMIC DNA]</scope>
</reference>
<evidence type="ECO:0000259" key="1">
    <source>
        <dbReference type="Pfam" id="PF07969"/>
    </source>
</evidence>
<dbReference type="GO" id="GO:0016810">
    <property type="term" value="F:hydrolase activity, acting on carbon-nitrogen (but not peptide) bonds"/>
    <property type="evidence" value="ECO:0007669"/>
    <property type="project" value="InterPro"/>
</dbReference>
<gene>
    <name evidence="2" type="ORF">XE03_1619</name>
</gene>
<dbReference type="SUPFAM" id="SSF51556">
    <property type="entry name" value="Metallo-dependent hydrolases"/>
    <property type="match status" value="1"/>
</dbReference>
<dbReference type="InterPro" id="IPR032466">
    <property type="entry name" value="Metal_Hydrolase"/>
</dbReference>
<feature type="domain" description="Amidohydrolase 3" evidence="1">
    <location>
        <begin position="40"/>
        <end position="470"/>
    </location>
</feature>
<dbReference type="Proteomes" id="UP000053467">
    <property type="component" value="Unassembled WGS sequence"/>
</dbReference>
<proteinExistence type="predicted"/>
<dbReference type="Pfam" id="PF07969">
    <property type="entry name" value="Amidohydro_3"/>
    <property type="match status" value="1"/>
</dbReference>
<organism evidence="2 3">
    <name type="scientific">candidate division TA06 bacterium 34_109</name>
    <dbReference type="NCBI Taxonomy" id="1635277"/>
    <lineage>
        <taxon>Bacteria</taxon>
        <taxon>Bacteria division TA06</taxon>
    </lineage>
</organism>
<accession>A0A101I116</accession>
<comment type="caution">
    <text evidence="2">The sequence shown here is derived from an EMBL/GenBank/DDBJ whole genome shotgun (WGS) entry which is preliminary data.</text>
</comment>
<dbReference type="CDD" id="cd01300">
    <property type="entry name" value="YtcJ_like"/>
    <property type="match status" value="1"/>
</dbReference>
<sequence length="477" mass="55125">MKILFESKVFDGKGYKNFLLVENGKIVSIQKERIGDYDKFVDLKDKYIYPSFFDSHTHLVWYGLNLLRCDLNGVISVDEIVERIENYLKVNGDSDFVIAEGYDETKFEKEENLDRKILDVHFKNIPVIVRRVCGHIAVFNSEALKFLKKSNYIEDLKGDGILKEGVVLKLNKIFKPSKDELIKAFRVAQRKFLSLGITSISDMATFDSLEIYKGIDPILDIFFYYPWENEKELEGWTDRKKIKLKGLKVFTDGSIGAYTAALYTNYKNGLKGKIFISKSDFKKIVLKSKEKGYQLAIHSIGDRATDFVLENLLDPEGHRIEHFEISSKEQIDRVKEKGIFLSMQPNFIGNWALKGQMYEKRLNKKYFEFNNVFGYILKKGIPLAFGSDCMPPSPLYGLNSLRIAEFKEQRISFKDGFKCYTEGSAKIVGEEKRFGKLSEGFNADFIVTDKRIDDLDVKIVETYKEGKVVFKLKKERV</sequence>
<dbReference type="AlphaFoldDB" id="A0A101I116"/>